<keyword evidence="1 5" id="KW-0963">Cytoplasm</keyword>
<keyword evidence="7" id="KW-0175">Coiled coil</keyword>
<dbReference type="GO" id="GO:0008855">
    <property type="term" value="F:exodeoxyribonuclease VII activity"/>
    <property type="evidence" value="ECO:0007669"/>
    <property type="project" value="UniProtKB-UniRule"/>
</dbReference>
<dbReference type="EC" id="3.1.11.6" evidence="5"/>
<comment type="catalytic activity">
    <reaction evidence="5 6">
        <text>Exonucleolytic cleavage in either 5'- to 3'- or 3'- to 5'-direction to yield nucleoside 5'-phosphates.</text>
        <dbReference type="EC" id="3.1.11.6"/>
    </reaction>
</comment>
<evidence type="ECO:0000256" key="3">
    <source>
        <dbReference type="ARBA" id="ARBA00022801"/>
    </source>
</evidence>
<dbReference type="Pfam" id="PF02601">
    <property type="entry name" value="Exonuc_VII_L"/>
    <property type="match status" value="1"/>
</dbReference>
<protein>
    <recommendedName>
        <fullName evidence="5">Exodeoxyribonuclease 7 large subunit</fullName>
        <ecNumber evidence="5">3.1.11.6</ecNumber>
    </recommendedName>
    <alternativeName>
        <fullName evidence="5">Exodeoxyribonuclease VII large subunit</fullName>
        <shortName evidence="5">Exonuclease VII large subunit</shortName>
    </alternativeName>
</protein>
<dbReference type="EMBL" id="SDKK01000008">
    <property type="protein sequence ID" value="TYC58824.1"/>
    <property type="molecule type" value="Genomic_DNA"/>
</dbReference>
<dbReference type="GO" id="GO:0009318">
    <property type="term" value="C:exodeoxyribonuclease VII complex"/>
    <property type="evidence" value="ECO:0007669"/>
    <property type="project" value="UniProtKB-UniRule"/>
</dbReference>
<dbReference type="RefSeq" id="WP_148578884.1">
    <property type="nucleotide sequence ID" value="NZ_JAVEUW010000005.1"/>
</dbReference>
<reference evidence="10 11" key="1">
    <citation type="submission" date="2019-01" db="EMBL/GenBank/DDBJ databases">
        <title>Zoogloea oleivorans genome sequencing and assembly.</title>
        <authorList>
            <person name="Tancsics A."/>
            <person name="Farkas M."/>
            <person name="Kriszt B."/>
            <person name="Maroti G."/>
            <person name="Horvath B."/>
        </authorList>
    </citation>
    <scope>NUCLEOTIDE SEQUENCE [LARGE SCALE GENOMIC DNA]</scope>
    <source>
        <strain evidence="10 11">Buc</strain>
    </source>
</reference>
<dbReference type="GO" id="GO:0005737">
    <property type="term" value="C:cytoplasm"/>
    <property type="evidence" value="ECO:0007669"/>
    <property type="project" value="UniProtKB-SubCell"/>
</dbReference>
<evidence type="ECO:0000256" key="2">
    <source>
        <dbReference type="ARBA" id="ARBA00022722"/>
    </source>
</evidence>
<dbReference type="HAMAP" id="MF_00378">
    <property type="entry name" value="Exonuc_7_L"/>
    <property type="match status" value="1"/>
</dbReference>
<comment type="function">
    <text evidence="5">Bidirectionally degrades single-stranded DNA into large acid-insoluble oligonucleotides, which are then degraded further into small acid-soluble oligonucleotides.</text>
</comment>
<dbReference type="OrthoDB" id="9802795at2"/>
<gene>
    <name evidence="5" type="primary">xseA</name>
    <name evidence="10" type="ORF">ETQ85_09870</name>
</gene>
<dbReference type="NCBIfam" id="TIGR00237">
    <property type="entry name" value="xseA"/>
    <property type="match status" value="1"/>
</dbReference>
<comment type="subcellular location">
    <subcellularLocation>
        <location evidence="5 6">Cytoplasm</location>
    </subcellularLocation>
</comment>
<dbReference type="Pfam" id="PF13742">
    <property type="entry name" value="tRNA_anti_2"/>
    <property type="match status" value="1"/>
</dbReference>
<evidence type="ECO:0000256" key="1">
    <source>
        <dbReference type="ARBA" id="ARBA00022490"/>
    </source>
</evidence>
<evidence type="ECO:0000256" key="5">
    <source>
        <dbReference type="HAMAP-Rule" id="MF_00378"/>
    </source>
</evidence>
<evidence type="ECO:0000256" key="7">
    <source>
        <dbReference type="SAM" id="Coils"/>
    </source>
</evidence>
<keyword evidence="2 5" id="KW-0540">Nuclease</keyword>
<keyword evidence="4 5" id="KW-0269">Exonuclease</keyword>
<dbReference type="GO" id="GO:0006308">
    <property type="term" value="P:DNA catabolic process"/>
    <property type="evidence" value="ECO:0007669"/>
    <property type="project" value="UniProtKB-UniRule"/>
</dbReference>
<keyword evidence="3 5" id="KW-0378">Hydrolase</keyword>
<dbReference type="InterPro" id="IPR025824">
    <property type="entry name" value="OB-fold_nuc-bd_dom"/>
</dbReference>
<comment type="similarity">
    <text evidence="5 6">Belongs to the XseA family.</text>
</comment>
<comment type="caution">
    <text evidence="10">The sequence shown here is derived from an EMBL/GenBank/DDBJ whole genome shotgun (WGS) entry which is preliminary data.</text>
</comment>
<dbReference type="CDD" id="cd04489">
    <property type="entry name" value="ExoVII_LU_OBF"/>
    <property type="match status" value="1"/>
</dbReference>
<dbReference type="InterPro" id="IPR003753">
    <property type="entry name" value="Exonuc_VII_L"/>
</dbReference>
<dbReference type="AlphaFoldDB" id="A0A6C2CYV8"/>
<organism evidence="10 11">
    <name type="scientific">Zoogloea oleivorans</name>
    <dbReference type="NCBI Taxonomy" id="1552750"/>
    <lineage>
        <taxon>Bacteria</taxon>
        <taxon>Pseudomonadati</taxon>
        <taxon>Pseudomonadota</taxon>
        <taxon>Betaproteobacteria</taxon>
        <taxon>Rhodocyclales</taxon>
        <taxon>Zoogloeaceae</taxon>
        <taxon>Zoogloea</taxon>
    </lineage>
</organism>
<accession>A0A6C2CYV8</accession>
<proteinExistence type="inferred from homology"/>
<feature type="domain" description="OB-fold nucleic acid binding" evidence="9">
    <location>
        <begin position="17"/>
        <end position="108"/>
    </location>
</feature>
<name>A0A6C2CYV8_9RHOO</name>
<dbReference type="GO" id="GO:0003676">
    <property type="term" value="F:nucleic acid binding"/>
    <property type="evidence" value="ECO:0007669"/>
    <property type="project" value="InterPro"/>
</dbReference>
<evidence type="ECO:0000313" key="10">
    <source>
        <dbReference type="EMBL" id="TYC58824.1"/>
    </source>
</evidence>
<sequence>MNTPQSTAKVNSGEVVSVSWLNRAARDALEGTFPLMWIAGEVSTLTRAASGHLYFTLKDEQAQVRCTMWRNRAQLLSFRLEHGMRVEVRALVTLFEPRGDYQLSVEAVRQAGVGNLYEAFLRLKARLEAEGLFDPAIKRSLPRLPRGIAVVTSQQAAAWQDVTAALARRAPHVPITLYPTQVQGDSAPPQIAAAIRNAGIRAATDGNDVLLLVRGGGSLEDLAAFNDEAVARAIRACPLPVICGVGHETDVSIADFAADLRAATPTAAAELASAGFVELRDSLAQLSARLKRAMDRRIEIAAQRLDRAAARLTHPRQRIEAARLRLANLEHRLTSRSRQLIAVRQARVATLGLRLAARRPDIASHQTRLATLARRLQRATDNLLARQRGKLDALQQHLAHLDPRGVLARGYSITRDEAGLIVRDAATLQPGAHIQVEFHDGSVDATVDKQNR</sequence>
<evidence type="ECO:0000259" key="9">
    <source>
        <dbReference type="Pfam" id="PF13742"/>
    </source>
</evidence>
<dbReference type="Proteomes" id="UP000389128">
    <property type="component" value="Unassembled WGS sequence"/>
</dbReference>
<dbReference type="InterPro" id="IPR020579">
    <property type="entry name" value="Exonuc_VII_lsu_C"/>
</dbReference>
<evidence type="ECO:0000256" key="6">
    <source>
        <dbReference type="RuleBase" id="RU004355"/>
    </source>
</evidence>
<feature type="coiled-coil region" evidence="7">
    <location>
        <begin position="276"/>
        <end position="382"/>
    </location>
</feature>
<dbReference type="PANTHER" id="PTHR30008">
    <property type="entry name" value="EXODEOXYRIBONUCLEASE 7 LARGE SUBUNIT"/>
    <property type="match status" value="1"/>
</dbReference>
<evidence type="ECO:0000256" key="4">
    <source>
        <dbReference type="ARBA" id="ARBA00022839"/>
    </source>
</evidence>
<evidence type="ECO:0000259" key="8">
    <source>
        <dbReference type="Pfam" id="PF02601"/>
    </source>
</evidence>
<comment type="subunit">
    <text evidence="5">Heterooligomer composed of large and small subunits.</text>
</comment>
<feature type="domain" description="Exonuclease VII large subunit C-terminal" evidence="8">
    <location>
        <begin position="132"/>
        <end position="445"/>
    </location>
</feature>
<keyword evidence="11" id="KW-1185">Reference proteome</keyword>
<dbReference type="PANTHER" id="PTHR30008:SF0">
    <property type="entry name" value="EXODEOXYRIBONUCLEASE 7 LARGE SUBUNIT"/>
    <property type="match status" value="1"/>
</dbReference>
<evidence type="ECO:0000313" key="11">
    <source>
        <dbReference type="Proteomes" id="UP000389128"/>
    </source>
</evidence>